<evidence type="ECO:0008006" key="3">
    <source>
        <dbReference type="Google" id="ProtNLM"/>
    </source>
</evidence>
<dbReference type="Proteomes" id="UP000288028">
    <property type="component" value="Unassembled WGS sequence"/>
</dbReference>
<dbReference type="EMBL" id="NGKB01000016">
    <property type="protein sequence ID" value="RSU10794.1"/>
    <property type="molecule type" value="Genomic_DNA"/>
</dbReference>
<organism evidence="1 2">
    <name type="scientific">Vagococcus carniphilus</name>
    <dbReference type="NCBI Taxonomy" id="218144"/>
    <lineage>
        <taxon>Bacteria</taxon>
        <taxon>Bacillati</taxon>
        <taxon>Bacillota</taxon>
        <taxon>Bacilli</taxon>
        <taxon>Lactobacillales</taxon>
        <taxon>Enterococcaceae</taxon>
        <taxon>Vagococcus</taxon>
    </lineage>
</organism>
<dbReference type="AlphaFoldDB" id="A0A430ARW3"/>
<comment type="caution">
    <text evidence="1">The sequence shown here is derived from an EMBL/GenBank/DDBJ whole genome shotgun (WGS) entry which is preliminary data.</text>
</comment>
<name>A0A430ARW3_9ENTE</name>
<dbReference type="RefSeq" id="WP_126795933.1">
    <property type="nucleotide sequence ID" value="NZ_CP060720.1"/>
</dbReference>
<evidence type="ECO:0000313" key="1">
    <source>
        <dbReference type="EMBL" id="RSU10794.1"/>
    </source>
</evidence>
<dbReference type="OrthoDB" id="2990136at2"/>
<dbReference type="GeneID" id="95579410"/>
<dbReference type="Gene3D" id="2.40.50.390">
    <property type="entry name" value="Conjugative transposon protein, DUF961"/>
    <property type="match status" value="1"/>
</dbReference>
<dbReference type="InterPro" id="IPR038620">
    <property type="entry name" value="YdcP-like_sf"/>
</dbReference>
<reference evidence="1 2" key="1">
    <citation type="submission" date="2017-05" db="EMBL/GenBank/DDBJ databases">
        <title>Vagococcus spp. assemblies.</title>
        <authorList>
            <person name="Gulvik C.A."/>
        </authorList>
    </citation>
    <scope>NUCLEOTIDE SEQUENCE [LARGE SCALE GENOMIC DNA]</scope>
    <source>
        <strain evidence="1 2">SS1714</strain>
    </source>
</reference>
<gene>
    <name evidence="1" type="ORF">CBF28_12905</name>
</gene>
<protein>
    <recommendedName>
        <fullName evidence="3">DUF961 domain-containing protein</fullName>
    </recommendedName>
</protein>
<sequence length="94" mass="10522">MKYKLNLNNLLSTATEPTTKFIYENGEKTEKISGYAYRLLDLEFGEPVIVVLPKLKEIPVSTYVNVVNAIGTPYKNQNGAVLMSIKADDIRKAN</sequence>
<proteinExistence type="predicted"/>
<accession>A0A430ARW3</accession>
<evidence type="ECO:0000313" key="2">
    <source>
        <dbReference type="Proteomes" id="UP000288028"/>
    </source>
</evidence>
<keyword evidence="2" id="KW-1185">Reference proteome</keyword>